<keyword evidence="1" id="KW-1133">Transmembrane helix</keyword>
<dbReference type="Gramene" id="PRQ30533">
    <property type="protein sequence ID" value="PRQ30533"/>
    <property type="gene ID" value="RchiOBHm_Chr5g0025701"/>
</dbReference>
<keyword evidence="1" id="KW-0812">Transmembrane</keyword>
<evidence type="ECO:0000313" key="2">
    <source>
        <dbReference type="EMBL" id="PRQ30533.1"/>
    </source>
</evidence>
<evidence type="ECO:0000313" key="3">
    <source>
        <dbReference type="Proteomes" id="UP000238479"/>
    </source>
</evidence>
<organism evidence="2 3">
    <name type="scientific">Rosa chinensis</name>
    <name type="common">China rose</name>
    <dbReference type="NCBI Taxonomy" id="74649"/>
    <lineage>
        <taxon>Eukaryota</taxon>
        <taxon>Viridiplantae</taxon>
        <taxon>Streptophyta</taxon>
        <taxon>Embryophyta</taxon>
        <taxon>Tracheophyta</taxon>
        <taxon>Spermatophyta</taxon>
        <taxon>Magnoliopsida</taxon>
        <taxon>eudicotyledons</taxon>
        <taxon>Gunneridae</taxon>
        <taxon>Pentapetalae</taxon>
        <taxon>rosids</taxon>
        <taxon>fabids</taxon>
        <taxon>Rosales</taxon>
        <taxon>Rosaceae</taxon>
        <taxon>Rosoideae</taxon>
        <taxon>Rosoideae incertae sedis</taxon>
        <taxon>Rosa</taxon>
    </lineage>
</organism>
<keyword evidence="1" id="KW-0472">Membrane</keyword>
<proteinExistence type="predicted"/>
<dbReference type="EMBL" id="PDCK01000043">
    <property type="protein sequence ID" value="PRQ30533.1"/>
    <property type="molecule type" value="Genomic_DNA"/>
</dbReference>
<dbReference type="AlphaFoldDB" id="A0A2P6Q8M5"/>
<name>A0A2P6Q8M5_ROSCH</name>
<accession>A0A2P6Q8M5</accession>
<dbReference type="Proteomes" id="UP000238479">
    <property type="component" value="Chromosome 5"/>
</dbReference>
<reference evidence="2 3" key="1">
    <citation type="journal article" date="2018" name="Nat. Genet.">
        <title>The Rosa genome provides new insights in the design of modern roses.</title>
        <authorList>
            <person name="Bendahmane M."/>
        </authorList>
    </citation>
    <scope>NUCLEOTIDE SEQUENCE [LARGE SCALE GENOMIC DNA]</scope>
    <source>
        <strain evidence="3">cv. Old Blush</strain>
    </source>
</reference>
<keyword evidence="3" id="KW-1185">Reference proteome</keyword>
<sequence length="54" mass="6477">MVERMQNKKSNARLFGNVFRFQIHSTLLVFMFAISSIYVADRFIPIWIIPRFLI</sequence>
<evidence type="ECO:0000256" key="1">
    <source>
        <dbReference type="SAM" id="Phobius"/>
    </source>
</evidence>
<comment type="caution">
    <text evidence="2">The sequence shown here is derived from an EMBL/GenBank/DDBJ whole genome shotgun (WGS) entry which is preliminary data.</text>
</comment>
<gene>
    <name evidence="2" type="ORF">RchiOBHm_Chr5g0025701</name>
</gene>
<protein>
    <submittedName>
        <fullName evidence="2">Uncharacterized protein</fullName>
    </submittedName>
</protein>
<feature type="transmembrane region" description="Helical" evidence="1">
    <location>
        <begin position="21"/>
        <end position="40"/>
    </location>
</feature>